<dbReference type="Proteomes" id="UP000236075">
    <property type="component" value="Unassembled WGS sequence"/>
</dbReference>
<organism evidence="1 2">
    <name type="scientific">Akkermansia muciniphila</name>
    <dbReference type="NCBI Taxonomy" id="239935"/>
    <lineage>
        <taxon>Bacteria</taxon>
        <taxon>Pseudomonadati</taxon>
        <taxon>Verrucomicrobiota</taxon>
        <taxon>Verrucomicrobiia</taxon>
        <taxon>Verrucomicrobiales</taxon>
        <taxon>Akkermansiaceae</taxon>
        <taxon>Akkermansia</taxon>
    </lineage>
</organism>
<reference evidence="1 2" key="1">
    <citation type="journal article" date="2017" name="BMC Genomics">
        <title>Genome sequencing of 39 Akkermansia muciniphila isolates reveals its population structure, genomic and functional diverisity, and global distribution in mammalian gut microbiotas.</title>
        <authorList>
            <person name="Guo X."/>
            <person name="Li S."/>
            <person name="Zhang J."/>
            <person name="Wu F."/>
            <person name="Li X."/>
            <person name="Wu D."/>
            <person name="Zhang M."/>
            <person name="Ou Z."/>
            <person name="Jie Z."/>
            <person name="Yan Q."/>
            <person name="Li P."/>
            <person name="Yi J."/>
            <person name="Peng Y."/>
        </authorList>
    </citation>
    <scope>NUCLEOTIDE SEQUENCE [LARGE SCALE GENOMIC DNA]</scope>
    <source>
        <strain evidence="1 2">GP28</strain>
    </source>
</reference>
<dbReference type="AlphaFoldDB" id="A0AAX0WKV8"/>
<dbReference type="EMBL" id="PJLB01000008">
    <property type="protein sequence ID" value="PND02399.1"/>
    <property type="molecule type" value="Genomic_DNA"/>
</dbReference>
<comment type="caution">
    <text evidence="1">The sequence shown here is derived from an EMBL/GenBank/DDBJ whole genome shotgun (WGS) entry which is preliminary data.</text>
</comment>
<name>A0AAX0WKV8_9BACT</name>
<gene>
    <name evidence="1" type="ORF">CXT95_06965</name>
</gene>
<protein>
    <submittedName>
        <fullName evidence="1">Uncharacterized protein</fullName>
    </submittedName>
</protein>
<accession>A0AAX0WKV8</accession>
<proteinExistence type="predicted"/>
<evidence type="ECO:0000313" key="2">
    <source>
        <dbReference type="Proteomes" id="UP000236075"/>
    </source>
</evidence>
<sequence length="66" mass="7268">MNDDCRFGSQPGWLKEQRILRIGSGIHSLGLRKECAVHSGIILPHTGIFNVYGVPFVGRGNVNTTF</sequence>
<evidence type="ECO:0000313" key="1">
    <source>
        <dbReference type="EMBL" id="PND02399.1"/>
    </source>
</evidence>